<sequence>MSDAEDPAAQSLRLLWGDVGPGRRGPKPRLSVAEIVAAGVAVADGEGLEAVSMQRVAAEVGYTTMSMYTYVPGKELLLELMLDAAVGEPPTLSAEGWRERVEEWTAQVQELFHRRPWMLRIAMRNPPMGPGQLAWFDRLLSAVLDSGLNGPEAMSLSMYLLSATRELARIHTDGAASPGIDEYISNLSTVVTPVRFPALYRAMSSDGFTDDVDEESLSRFGLRRLLDGVDAHVADGSGG</sequence>
<evidence type="ECO:0000256" key="2">
    <source>
        <dbReference type="ARBA" id="ARBA00023125"/>
    </source>
</evidence>
<dbReference type="AlphaFoldDB" id="A0A562UPM7"/>
<dbReference type="SUPFAM" id="SSF48498">
    <property type="entry name" value="Tetracyclin repressor-like, C-terminal domain"/>
    <property type="match status" value="1"/>
</dbReference>
<feature type="domain" description="Tetracycline repressor TetR C-terminal" evidence="5">
    <location>
        <begin position="90"/>
        <end position="231"/>
    </location>
</feature>
<evidence type="ECO:0000256" key="1">
    <source>
        <dbReference type="ARBA" id="ARBA00023015"/>
    </source>
</evidence>
<name>A0A562UPM7_9ACTN</name>
<dbReference type="GO" id="GO:0003700">
    <property type="term" value="F:DNA-binding transcription factor activity"/>
    <property type="evidence" value="ECO:0007669"/>
    <property type="project" value="TreeGrafter"/>
</dbReference>
<dbReference type="Pfam" id="PF02909">
    <property type="entry name" value="TetR_C_1"/>
    <property type="match status" value="1"/>
</dbReference>
<keyword evidence="1" id="KW-0805">Transcription regulation</keyword>
<protein>
    <submittedName>
        <fullName evidence="6">TetR family transcriptional regulator</fullName>
    </submittedName>
</protein>
<dbReference type="InterPro" id="IPR009057">
    <property type="entry name" value="Homeodomain-like_sf"/>
</dbReference>
<dbReference type="GO" id="GO:0000976">
    <property type="term" value="F:transcription cis-regulatory region binding"/>
    <property type="evidence" value="ECO:0007669"/>
    <property type="project" value="TreeGrafter"/>
</dbReference>
<dbReference type="GO" id="GO:0045892">
    <property type="term" value="P:negative regulation of DNA-templated transcription"/>
    <property type="evidence" value="ECO:0007669"/>
    <property type="project" value="InterPro"/>
</dbReference>
<proteinExistence type="predicted"/>
<evidence type="ECO:0000259" key="4">
    <source>
        <dbReference type="Pfam" id="PF00440"/>
    </source>
</evidence>
<dbReference type="RefSeq" id="WP_158645732.1">
    <property type="nucleotide sequence ID" value="NZ_BAABIJ010000007.1"/>
</dbReference>
<keyword evidence="2" id="KW-0238">DNA-binding</keyword>
<evidence type="ECO:0000313" key="6">
    <source>
        <dbReference type="EMBL" id="TWJ07571.1"/>
    </source>
</evidence>
<evidence type="ECO:0000256" key="3">
    <source>
        <dbReference type="ARBA" id="ARBA00023163"/>
    </source>
</evidence>
<keyword evidence="7" id="KW-1185">Reference proteome</keyword>
<comment type="caution">
    <text evidence="6">The sequence shown here is derived from an EMBL/GenBank/DDBJ whole genome shotgun (WGS) entry which is preliminary data.</text>
</comment>
<dbReference type="Proteomes" id="UP000321617">
    <property type="component" value="Unassembled WGS sequence"/>
</dbReference>
<organism evidence="6 7">
    <name type="scientific">Stackebrandtia albiflava</name>
    <dbReference type="NCBI Taxonomy" id="406432"/>
    <lineage>
        <taxon>Bacteria</taxon>
        <taxon>Bacillati</taxon>
        <taxon>Actinomycetota</taxon>
        <taxon>Actinomycetes</taxon>
        <taxon>Glycomycetales</taxon>
        <taxon>Glycomycetaceae</taxon>
        <taxon>Stackebrandtia</taxon>
    </lineage>
</organism>
<dbReference type="Pfam" id="PF00440">
    <property type="entry name" value="TetR_N"/>
    <property type="match status" value="1"/>
</dbReference>
<dbReference type="InterPro" id="IPR050109">
    <property type="entry name" value="HTH-type_TetR-like_transc_reg"/>
</dbReference>
<gene>
    <name evidence="6" type="ORF">LX16_5057</name>
</gene>
<feature type="domain" description="HTH tetR-type" evidence="4">
    <location>
        <begin position="35"/>
        <end position="79"/>
    </location>
</feature>
<dbReference type="InterPro" id="IPR001647">
    <property type="entry name" value="HTH_TetR"/>
</dbReference>
<dbReference type="PANTHER" id="PTHR30055">
    <property type="entry name" value="HTH-TYPE TRANSCRIPTIONAL REGULATOR RUTR"/>
    <property type="match status" value="1"/>
</dbReference>
<accession>A0A562UPM7</accession>
<evidence type="ECO:0000259" key="5">
    <source>
        <dbReference type="Pfam" id="PF02909"/>
    </source>
</evidence>
<evidence type="ECO:0000313" key="7">
    <source>
        <dbReference type="Proteomes" id="UP000321617"/>
    </source>
</evidence>
<dbReference type="Gene3D" id="1.10.10.60">
    <property type="entry name" value="Homeodomain-like"/>
    <property type="match status" value="1"/>
</dbReference>
<dbReference type="PANTHER" id="PTHR30055:SF151">
    <property type="entry name" value="TRANSCRIPTIONAL REGULATORY PROTEIN"/>
    <property type="match status" value="1"/>
</dbReference>
<dbReference type="EMBL" id="VLLL01000011">
    <property type="protein sequence ID" value="TWJ07571.1"/>
    <property type="molecule type" value="Genomic_DNA"/>
</dbReference>
<keyword evidence="3" id="KW-0804">Transcription</keyword>
<dbReference type="OrthoDB" id="2570341at2"/>
<reference evidence="6 7" key="1">
    <citation type="journal article" date="2013" name="Stand. Genomic Sci.">
        <title>Genomic Encyclopedia of Type Strains, Phase I: The one thousand microbial genomes (KMG-I) project.</title>
        <authorList>
            <person name="Kyrpides N.C."/>
            <person name="Woyke T."/>
            <person name="Eisen J.A."/>
            <person name="Garrity G."/>
            <person name="Lilburn T.G."/>
            <person name="Beck B.J."/>
            <person name="Whitman W.B."/>
            <person name="Hugenholtz P."/>
            <person name="Klenk H.P."/>
        </authorList>
    </citation>
    <scope>NUCLEOTIDE SEQUENCE [LARGE SCALE GENOMIC DNA]</scope>
    <source>
        <strain evidence="6 7">DSM 45044</strain>
    </source>
</reference>
<dbReference type="Gene3D" id="1.10.357.10">
    <property type="entry name" value="Tetracycline Repressor, domain 2"/>
    <property type="match status" value="1"/>
</dbReference>
<dbReference type="SUPFAM" id="SSF46689">
    <property type="entry name" value="Homeodomain-like"/>
    <property type="match status" value="1"/>
</dbReference>
<dbReference type="InterPro" id="IPR036271">
    <property type="entry name" value="Tet_transcr_reg_TetR-rel_C_sf"/>
</dbReference>
<dbReference type="InterPro" id="IPR004111">
    <property type="entry name" value="Repressor_TetR_C"/>
</dbReference>